<dbReference type="InterPro" id="IPR011989">
    <property type="entry name" value="ARM-like"/>
</dbReference>
<evidence type="ECO:0000313" key="8">
    <source>
        <dbReference type="Proteomes" id="UP000682802"/>
    </source>
</evidence>
<reference evidence="7 8" key="1">
    <citation type="submission" date="2021-05" db="EMBL/GenBank/DDBJ databases">
        <title>Comparative genomic studies on the polysaccharide-degrading batcterial strains of the Flammeovirga genus.</title>
        <authorList>
            <person name="Zewei F."/>
            <person name="Zheng Z."/>
            <person name="Yu L."/>
            <person name="Ruyue G."/>
            <person name="Yanhong M."/>
            <person name="Yuanyuan C."/>
            <person name="Jingyan G."/>
            <person name="Wenjun H."/>
        </authorList>
    </citation>
    <scope>NUCLEOTIDE SEQUENCE [LARGE SCALE GENOMIC DNA]</scope>
    <source>
        <strain evidence="7 8">YS10</strain>
    </source>
</reference>
<dbReference type="PROSITE" id="PS00170">
    <property type="entry name" value="CSA_PPIASE_1"/>
    <property type="match status" value="1"/>
</dbReference>
<keyword evidence="5" id="KW-0732">Signal</keyword>
<keyword evidence="3" id="KW-0697">Rotamase</keyword>
<dbReference type="PANTHER" id="PTHR45625">
    <property type="entry name" value="PEPTIDYL-PROLYL CIS-TRANS ISOMERASE-RELATED"/>
    <property type="match status" value="1"/>
</dbReference>
<dbReference type="Gene3D" id="2.40.100.10">
    <property type="entry name" value="Cyclophilin-like"/>
    <property type="match status" value="1"/>
</dbReference>
<feature type="chain" id="PRO_5046759388" description="peptidylprolyl isomerase" evidence="5">
    <location>
        <begin position="26"/>
        <end position="672"/>
    </location>
</feature>
<evidence type="ECO:0000256" key="3">
    <source>
        <dbReference type="ARBA" id="ARBA00023110"/>
    </source>
</evidence>
<dbReference type="InterPro" id="IPR020892">
    <property type="entry name" value="Cyclophilin-type_PPIase_CS"/>
</dbReference>
<dbReference type="EMBL" id="CP076128">
    <property type="protein sequence ID" value="QWG08054.1"/>
    <property type="molecule type" value="Genomic_DNA"/>
</dbReference>
<dbReference type="InterPro" id="IPR044666">
    <property type="entry name" value="Cyclophilin_A-like"/>
</dbReference>
<dbReference type="CDD" id="cd00317">
    <property type="entry name" value="cyclophilin"/>
    <property type="match status" value="1"/>
</dbReference>
<dbReference type="RefSeq" id="WP_205125463.1">
    <property type="nucleotide sequence ID" value="NZ_CP076128.1"/>
</dbReference>
<dbReference type="PANTHER" id="PTHR45625:SF4">
    <property type="entry name" value="PEPTIDYLPROLYL ISOMERASE DOMAIN AND WD REPEAT-CONTAINING PROTEIN 1"/>
    <property type="match status" value="1"/>
</dbReference>
<dbReference type="PROSITE" id="PS51257">
    <property type="entry name" value="PROKAR_LIPOPROTEIN"/>
    <property type="match status" value="1"/>
</dbReference>
<evidence type="ECO:0000256" key="5">
    <source>
        <dbReference type="SAM" id="SignalP"/>
    </source>
</evidence>
<evidence type="ECO:0000256" key="4">
    <source>
        <dbReference type="ARBA" id="ARBA00023235"/>
    </source>
</evidence>
<dbReference type="Gene3D" id="1.25.10.10">
    <property type="entry name" value="Leucine-rich Repeat Variant"/>
    <property type="match status" value="1"/>
</dbReference>
<dbReference type="PRINTS" id="PR00153">
    <property type="entry name" value="CSAPPISMRASE"/>
</dbReference>
<evidence type="ECO:0000256" key="1">
    <source>
        <dbReference type="ARBA" id="ARBA00007365"/>
    </source>
</evidence>
<feature type="signal peptide" evidence="5">
    <location>
        <begin position="1"/>
        <end position="25"/>
    </location>
</feature>
<dbReference type="PROSITE" id="PS50072">
    <property type="entry name" value="CSA_PPIASE_2"/>
    <property type="match status" value="1"/>
</dbReference>
<dbReference type="EC" id="5.2.1.8" evidence="2"/>
<name>A0ABX8GXD2_9BACT</name>
<protein>
    <recommendedName>
        <fullName evidence="2">peptidylprolyl isomerase</fullName>
        <ecNumber evidence="2">5.2.1.8</ecNumber>
    </recommendedName>
</protein>
<evidence type="ECO:0000259" key="6">
    <source>
        <dbReference type="PROSITE" id="PS50072"/>
    </source>
</evidence>
<dbReference type="SUPFAM" id="SSF50891">
    <property type="entry name" value="Cyclophilin-like"/>
    <property type="match status" value="1"/>
</dbReference>
<dbReference type="InterPro" id="IPR002130">
    <property type="entry name" value="Cyclophilin-type_PPIase_dom"/>
</dbReference>
<evidence type="ECO:0000256" key="2">
    <source>
        <dbReference type="ARBA" id="ARBA00013194"/>
    </source>
</evidence>
<keyword evidence="8" id="KW-1185">Reference proteome</keyword>
<dbReference type="GO" id="GO:0003755">
    <property type="term" value="F:peptidyl-prolyl cis-trans isomerase activity"/>
    <property type="evidence" value="ECO:0007669"/>
    <property type="project" value="UniProtKB-EC"/>
</dbReference>
<dbReference type="InterPro" id="IPR016024">
    <property type="entry name" value="ARM-type_fold"/>
</dbReference>
<gene>
    <name evidence="7" type="ORF">KM029_03710</name>
</gene>
<sequence length="672" mass="75637">MSKLNYSFKLNFLLVFICVLTSACTQDENLNEEKIIHFDNKFKDAKIRDIYNLRDQRNTLGVAEYLTSDSLKYRREALIAFGSIQDTTALPYCKKILEEENDISLKIAAAFAIGQISSPKLNDFMINYIVMHEAEEEVVEHLFEALGMCATDRAIVFMTGFVTLSVPIKRGIVKGLYKAIVWQNSTSLDAALQVMRIYSRSFSEGMEDDETREWCSSFFGKLNSEHTLEVFSSNIFDQARRNENELIRANFALAIKAFSKANGSASALQKILSSEKSSLVLINAIKATEAVKYTTVIDETISFLDNKDPIVATVAADVLYKKLGWNTSKQVYKIAKKIKYPNPRAKALKAVMEERNKQSEIYNFTKDLFENSNSVYEQCLLLEAMNESKLGKNIAFDTWKTTTSIPLKTKAIEIITANYAKQKSLSSSKGKELNKILVDALLTKDVGQIYTVCSFMSANVAKFKKYYPSVNQMDSVKKNLEIPLQVEAVIEIEKAIAAINQTTYKYEALKSNVGVKWEMIQNIKPNHLAKIYTNQGEITIQLKVEDAPATVAMFVDLVQQKFYNGLFFHRMVPNFVAQGGDPRGDGFGGLPYSIPSEFSLLEYQEGSLGIASAGKDTESCQFFFTEVPTHHLDGRYTIFAEVVEGLDVMHKLEYGDKMDSVVVLKDILPLAQ</sequence>
<accession>A0ABX8GXD2</accession>
<dbReference type="Proteomes" id="UP000682802">
    <property type="component" value="Chromosome 1"/>
</dbReference>
<dbReference type="Pfam" id="PF00160">
    <property type="entry name" value="Pro_isomerase"/>
    <property type="match status" value="1"/>
</dbReference>
<proteinExistence type="inferred from homology"/>
<comment type="similarity">
    <text evidence="1">Belongs to the cyclophilin-type PPIase family.</text>
</comment>
<feature type="domain" description="PPIase cyclophilin-type" evidence="6">
    <location>
        <begin position="536"/>
        <end position="672"/>
    </location>
</feature>
<organism evidence="7 8">
    <name type="scientific">Flammeovirga kamogawensis</name>
    <dbReference type="NCBI Taxonomy" id="373891"/>
    <lineage>
        <taxon>Bacteria</taxon>
        <taxon>Pseudomonadati</taxon>
        <taxon>Bacteroidota</taxon>
        <taxon>Cytophagia</taxon>
        <taxon>Cytophagales</taxon>
        <taxon>Flammeovirgaceae</taxon>
        <taxon>Flammeovirga</taxon>
    </lineage>
</organism>
<evidence type="ECO:0000313" key="7">
    <source>
        <dbReference type="EMBL" id="QWG08054.1"/>
    </source>
</evidence>
<dbReference type="SUPFAM" id="SSF48371">
    <property type="entry name" value="ARM repeat"/>
    <property type="match status" value="1"/>
</dbReference>
<keyword evidence="4 7" id="KW-0413">Isomerase</keyword>
<dbReference type="InterPro" id="IPR029000">
    <property type="entry name" value="Cyclophilin-like_dom_sf"/>
</dbReference>